<evidence type="ECO:0000256" key="7">
    <source>
        <dbReference type="PROSITE-ProRule" id="PRU00047"/>
    </source>
</evidence>
<keyword evidence="5" id="KW-0862">Zinc</keyword>
<dbReference type="SMART" id="SM00581">
    <property type="entry name" value="PSP"/>
    <property type="match status" value="1"/>
</dbReference>
<evidence type="ECO:0000256" key="8">
    <source>
        <dbReference type="SAM" id="MobiDB-lite"/>
    </source>
</evidence>
<keyword evidence="6" id="KW-0539">Nucleus</keyword>
<keyword evidence="4 7" id="KW-0863">Zinc-finger</keyword>
<evidence type="ECO:0000259" key="9">
    <source>
        <dbReference type="PROSITE" id="PS50158"/>
    </source>
</evidence>
<evidence type="ECO:0000313" key="10">
    <source>
        <dbReference type="EMBL" id="KAK9765846.1"/>
    </source>
</evidence>
<dbReference type="Pfam" id="PF04046">
    <property type="entry name" value="PSP"/>
    <property type="match status" value="1"/>
</dbReference>
<dbReference type="PANTHER" id="PTHR13316:SF0">
    <property type="entry name" value="ZINC FINGER CCHC DOMAIN-CONTAINING PROTEIN 8"/>
    <property type="match status" value="1"/>
</dbReference>
<dbReference type="PANTHER" id="PTHR13316">
    <property type="entry name" value="ZINC FINGER, CCHC DOMAIN CONTAINING 8"/>
    <property type="match status" value="1"/>
</dbReference>
<accession>A0ABR2WWK5</accession>
<dbReference type="InterPro" id="IPR052115">
    <property type="entry name" value="NEXT_complex_subunit_ZCCHC8"/>
</dbReference>
<comment type="similarity">
    <text evidence="2">Belongs to the ZCCHC8 family.</text>
</comment>
<dbReference type="Proteomes" id="UP001479436">
    <property type="component" value="Unassembled WGS sequence"/>
</dbReference>
<dbReference type="InterPro" id="IPR006568">
    <property type="entry name" value="PSP_pro-rich"/>
</dbReference>
<evidence type="ECO:0000256" key="5">
    <source>
        <dbReference type="ARBA" id="ARBA00022833"/>
    </source>
</evidence>
<evidence type="ECO:0000256" key="6">
    <source>
        <dbReference type="ARBA" id="ARBA00023242"/>
    </source>
</evidence>
<organism evidence="10 11">
    <name type="scientific">Basidiobolus ranarum</name>
    <dbReference type="NCBI Taxonomy" id="34480"/>
    <lineage>
        <taxon>Eukaryota</taxon>
        <taxon>Fungi</taxon>
        <taxon>Fungi incertae sedis</taxon>
        <taxon>Zoopagomycota</taxon>
        <taxon>Entomophthoromycotina</taxon>
        <taxon>Basidiobolomycetes</taxon>
        <taxon>Basidiobolales</taxon>
        <taxon>Basidiobolaceae</taxon>
        <taxon>Basidiobolus</taxon>
    </lineage>
</organism>
<keyword evidence="11" id="KW-1185">Reference proteome</keyword>
<evidence type="ECO:0000256" key="4">
    <source>
        <dbReference type="ARBA" id="ARBA00022771"/>
    </source>
</evidence>
<dbReference type="EMBL" id="JASJQH010000219">
    <property type="protein sequence ID" value="KAK9765846.1"/>
    <property type="molecule type" value="Genomic_DNA"/>
</dbReference>
<dbReference type="InterPro" id="IPR001878">
    <property type="entry name" value="Znf_CCHC"/>
</dbReference>
<protein>
    <recommendedName>
        <fullName evidence="9">CCHC-type domain-containing protein</fullName>
    </recommendedName>
</protein>
<evidence type="ECO:0000256" key="3">
    <source>
        <dbReference type="ARBA" id="ARBA00022723"/>
    </source>
</evidence>
<feature type="compositionally biased region" description="Pro residues" evidence="8">
    <location>
        <begin position="464"/>
        <end position="473"/>
    </location>
</feature>
<dbReference type="PROSITE" id="PS50158">
    <property type="entry name" value="ZF_CCHC"/>
    <property type="match status" value="1"/>
</dbReference>
<proteinExistence type="inferred from homology"/>
<keyword evidence="3" id="KW-0479">Metal-binding</keyword>
<evidence type="ECO:0000256" key="1">
    <source>
        <dbReference type="ARBA" id="ARBA00004642"/>
    </source>
</evidence>
<evidence type="ECO:0000313" key="11">
    <source>
        <dbReference type="Proteomes" id="UP001479436"/>
    </source>
</evidence>
<comment type="caution">
    <text evidence="10">The sequence shown here is derived from an EMBL/GenBank/DDBJ whole genome shotgun (WGS) entry which is preliminary data.</text>
</comment>
<feature type="region of interest" description="Disordered" evidence="8">
    <location>
        <begin position="430"/>
        <end position="480"/>
    </location>
</feature>
<feature type="domain" description="CCHC-type" evidence="9">
    <location>
        <begin position="226"/>
        <end position="239"/>
    </location>
</feature>
<gene>
    <name evidence="10" type="ORF">K7432_005514</name>
</gene>
<name>A0ABR2WWK5_9FUNG</name>
<reference evidence="10 11" key="1">
    <citation type="submission" date="2023-04" db="EMBL/GenBank/DDBJ databases">
        <title>Genome of Basidiobolus ranarum AG-B5.</title>
        <authorList>
            <person name="Stajich J.E."/>
            <person name="Carter-House D."/>
            <person name="Gryganskyi A."/>
        </authorList>
    </citation>
    <scope>NUCLEOTIDE SEQUENCE [LARGE SCALE GENOMIC DNA]</scope>
    <source>
        <strain evidence="10 11">AG-B5</strain>
    </source>
</reference>
<evidence type="ECO:0000256" key="2">
    <source>
        <dbReference type="ARBA" id="ARBA00007497"/>
    </source>
</evidence>
<comment type="subcellular location">
    <subcellularLocation>
        <location evidence="1">Nucleus</location>
        <location evidence="1">Nucleoplasm</location>
    </subcellularLocation>
</comment>
<sequence>MESQGEESLNIIKFQELKAENARLKQLLSEYKNSASKSNKILEISSSLPRPKRQRLETLLREFLKSLDEEDASITYEKSIVRRIEELFIEPDDYLKATLENSSNDCVSLKWLCHHPALFTYSLTPEIIETSLKRFDSKVIKLSPDCRKLCFQPNISVTANNEPSLEQLTGGKIIYLDSTDFCLDTIPYEADTDSVLSGVPKYRLETRVVVGDEDSDYSSLRFGNACFNCGHVGHTVNQCLLPRDEVQIAENIERFKEHNSSHSRYYVELEKAEKQAQMISTFQPGVLSDTLREALGIQGDQDPPYYNMMKQYGYPPGYLGYSEDDDPFGGLKSDYFDCELLLIDDEPIIEPTPDAFRKKKTVPLVKYPGLEINQPSEYPLYDYSAYTYTPYYDTYYPLYYNTSWSSYYPTNDQEGSFETALTDPLSIKATQANSSEGIPPPPPPLPFETTEISPDGLLKEIVPIPIPPPPPRPPRVDVEG</sequence>